<dbReference type="InterPro" id="IPR051795">
    <property type="entry name" value="Glycosyl_Hydrlase_43"/>
</dbReference>
<dbReference type="PANTHER" id="PTHR42812">
    <property type="entry name" value="BETA-XYLOSIDASE"/>
    <property type="match status" value="1"/>
</dbReference>
<dbReference type="InterPro" id="IPR023296">
    <property type="entry name" value="Glyco_hydro_beta-prop_sf"/>
</dbReference>
<evidence type="ECO:0000256" key="5">
    <source>
        <dbReference type="PIRSR" id="PIRSR606710-2"/>
    </source>
</evidence>
<feature type="domain" description="Beta-xylosidase C-terminal Concanavalin A-like" evidence="7">
    <location>
        <begin position="340"/>
        <end position="536"/>
    </location>
</feature>
<dbReference type="Pfam" id="PF04616">
    <property type="entry name" value="Glyco_hydro_43"/>
    <property type="match status" value="1"/>
</dbReference>
<name>A0A4Q7N0S5_9BACT</name>
<keyword evidence="3 6" id="KW-0326">Glycosidase</keyword>
<evidence type="ECO:0000313" key="9">
    <source>
        <dbReference type="Proteomes" id="UP000293874"/>
    </source>
</evidence>
<feature type="active site" description="Proton acceptor" evidence="4">
    <location>
        <position position="46"/>
    </location>
</feature>
<evidence type="ECO:0000256" key="2">
    <source>
        <dbReference type="ARBA" id="ARBA00022801"/>
    </source>
</evidence>
<reference evidence="8 9" key="1">
    <citation type="submission" date="2019-02" db="EMBL/GenBank/DDBJ databases">
        <title>Genomic Encyclopedia of Type Strains, Phase IV (KMG-IV): sequencing the most valuable type-strain genomes for metagenomic binning, comparative biology and taxonomic classification.</title>
        <authorList>
            <person name="Goeker M."/>
        </authorList>
    </citation>
    <scope>NUCLEOTIDE SEQUENCE [LARGE SCALE GENOMIC DNA]</scope>
    <source>
        <strain evidence="8 9">DSM 18116</strain>
    </source>
</reference>
<dbReference type="SUPFAM" id="SSF49899">
    <property type="entry name" value="Concanavalin A-like lectins/glucanases"/>
    <property type="match status" value="1"/>
</dbReference>
<dbReference type="InterPro" id="IPR013320">
    <property type="entry name" value="ConA-like_dom_sf"/>
</dbReference>
<sequence>MALVILACPFALPAQQKPASTVSQVWVADNGDGTYKNPVLHADYSDPDAVRVGEDFYMTASSFNAAPGLPILHSRDLVNWKLIAYALPKQIPLDVFSKPQHGNGVWAPSIRFHKGEFYIYYPDPDFGIYLIKAKHPAGPWTEPVLVEAGKGLIDPCPLWDDNGDVYLVHAYAGSRAGIKSIIVVKRMNAAGTKVLDAGRLVYDGHETDPTIEGPKFYKHNGYYYIFAPAGGVSTGWQLVLRSKNIYGPYERKVVMDQGSSPINGPHQGAWVNTPTGQDWFLHFQDKDAYGRIVHLQPMRWVNNWPVIGIDKDGDGKGEPVMKHKKPSGKSTYGIITPPDSDEFNDAVLGLQWQWQANPVAAWSFADALKGGLRLYSVQQPDDTKNLWDLPNLLLQKFPAEEFTATTKISFHPSPKNLQEKTGLVVLGLDYAALELQAREDGQYLVYSVCDNADKKALPKNTDLTRISTKDIYLRVMVTKGGICQFSYSTDGNQFISIESVFTAKPGKWVGAKLGLFCSRTTTTNDAGHALIDWFRIHKNNDLK</sequence>
<keyword evidence="9" id="KW-1185">Reference proteome</keyword>
<dbReference type="Gene3D" id="2.60.120.200">
    <property type="match status" value="1"/>
</dbReference>
<feature type="site" description="Important for catalytic activity, responsible for pKa modulation of the active site Glu and correct orientation of both the proton donor and substrate" evidence="5">
    <location>
        <position position="154"/>
    </location>
</feature>
<dbReference type="InterPro" id="IPR041542">
    <property type="entry name" value="GH43_C2"/>
</dbReference>
<dbReference type="EMBL" id="SGXA01000001">
    <property type="protein sequence ID" value="RZS74762.1"/>
    <property type="molecule type" value="Genomic_DNA"/>
</dbReference>
<evidence type="ECO:0000259" key="7">
    <source>
        <dbReference type="Pfam" id="PF17851"/>
    </source>
</evidence>
<comment type="similarity">
    <text evidence="1 6">Belongs to the glycosyl hydrolase 43 family.</text>
</comment>
<dbReference type="Proteomes" id="UP000293874">
    <property type="component" value="Unassembled WGS sequence"/>
</dbReference>
<keyword evidence="2 6" id="KW-0378">Hydrolase</keyword>
<dbReference type="SUPFAM" id="SSF75005">
    <property type="entry name" value="Arabinanase/levansucrase/invertase"/>
    <property type="match status" value="1"/>
</dbReference>
<dbReference type="GO" id="GO:0005975">
    <property type="term" value="P:carbohydrate metabolic process"/>
    <property type="evidence" value="ECO:0007669"/>
    <property type="project" value="InterPro"/>
</dbReference>
<proteinExistence type="inferred from homology"/>
<evidence type="ECO:0000256" key="6">
    <source>
        <dbReference type="RuleBase" id="RU361187"/>
    </source>
</evidence>
<dbReference type="PANTHER" id="PTHR42812:SF12">
    <property type="entry name" value="BETA-XYLOSIDASE-RELATED"/>
    <property type="match status" value="1"/>
</dbReference>
<feature type="active site" description="Proton donor" evidence="4">
    <location>
        <position position="212"/>
    </location>
</feature>
<dbReference type="InterPro" id="IPR006710">
    <property type="entry name" value="Glyco_hydro_43"/>
</dbReference>
<dbReference type="Pfam" id="PF17851">
    <property type="entry name" value="GH43_C2"/>
    <property type="match status" value="1"/>
</dbReference>
<dbReference type="GO" id="GO:0004553">
    <property type="term" value="F:hydrolase activity, hydrolyzing O-glycosyl compounds"/>
    <property type="evidence" value="ECO:0007669"/>
    <property type="project" value="InterPro"/>
</dbReference>
<evidence type="ECO:0000256" key="1">
    <source>
        <dbReference type="ARBA" id="ARBA00009865"/>
    </source>
</evidence>
<accession>A0A4Q7N0S5</accession>
<comment type="caution">
    <text evidence="8">The sequence shown here is derived from an EMBL/GenBank/DDBJ whole genome shotgun (WGS) entry which is preliminary data.</text>
</comment>
<evidence type="ECO:0000256" key="3">
    <source>
        <dbReference type="ARBA" id="ARBA00023295"/>
    </source>
</evidence>
<organism evidence="8 9">
    <name type="scientific">Pseudobacter ginsenosidimutans</name>
    <dbReference type="NCBI Taxonomy" id="661488"/>
    <lineage>
        <taxon>Bacteria</taxon>
        <taxon>Pseudomonadati</taxon>
        <taxon>Bacteroidota</taxon>
        <taxon>Chitinophagia</taxon>
        <taxon>Chitinophagales</taxon>
        <taxon>Chitinophagaceae</taxon>
        <taxon>Pseudobacter</taxon>
    </lineage>
</organism>
<protein>
    <submittedName>
        <fullName evidence="8">Beta-xylosidase</fullName>
    </submittedName>
</protein>
<evidence type="ECO:0000313" key="8">
    <source>
        <dbReference type="EMBL" id="RZS74762.1"/>
    </source>
</evidence>
<gene>
    <name evidence="8" type="ORF">EV199_0613</name>
</gene>
<dbReference type="CDD" id="cd09001">
    <property type="entry name" value="GH43_FsAxh1-like"/>
    <property type="match status" value="1"/>
</dbReference>
<dbReference type="Gene3D" id="2.115.10.20">
    <property type="entry name" value="Glycosyl hydrolase domain, family 43"/>
    <property type="match status" value="1"/>
</dbReference>
<dbReference type="AlphaFoldDB" id="A0A4Q7N0S5"/>
<evidence type="ECO:0000256" key="4">
    <source>
        <dbReference type="PIRSR" id="PIRSR606710-1"/>
    </source>
</evidence>